<keyword evidence="4" id="KW-1003">Cell membrane</keyword>
<dbReference type="NCBIfam" id="TIGR03004">
    <property type="entry name" value="ectoine_ehuC"/>
    <property type="match status" value="1"/>
</dbReference>
<keyword evidence="11" id="KW-0614">Plasmid</keyword>
<dbReference type="Gene3D" id="1.10.3720.10">
    <property type="entry name" value="MetI-like"/>
    <property type="match status" value="1"/>
</dbReference>
<dbReference type="PATRIC" id="fig|366394.8.peg.129"/>
<dbReference type="InterPro" id="IPR000515">
    <property type="entry name" value="MetI-like"/>
</dbReference>
<feature type="transmembrane region" description="Helical" evidence="9">
    <location>
        <begin position="43"/>
        <end position="62"/>
    </location>
</feature>
<dbReference type="EMBL" id="CP000739">
    <property type="protein sequence ID" value="ABR62511.1"/>
    <property type="molecule type" value="Genomic_DNA"/>
</dbReference>
<evidence type="ECO:0000256" key="3">
    <source>
        <dbReference type="ARBA" id="ARBA00022448"/>
    </source>
</evidence>
<dbReference type="SUPFAM" id="SSF161098">
    <property type="entry name" value="MetI-like"/>
    <property type="match status" value="1"/>
</dbReference>
<dbReference type="KEGG" id="smd:Smed_3698"/>
<sequence length="239" mass="26185">MGRRCGRRQPGPNSDWNNETMIDWSGYIGLILQGAWVTVQLTLMGSALAVVVAFAAGLGRLSRFMAVRALATTYIEFFRGTSIFVQLFWAYFVLPFAGITLTPLQAGVLALGLNVGAYGAEVVRGAVKAIGREQREACIALNLTRFQAMRHIILPQALPLMLPTFGNNAIELLKGTAVVSLISLTDMTFQAQVVRAQTGSTLIPFATILLLYFAMAWLISMGMRWLERRVSRGLDGVRV</sequence>
<evidence type="ECO:0000256" key="6">
    <source>
        <dbReference type="ARBA" id="ARBA00022970"/>
    </source>
</evidence>
<dbReference type="InterPro" id="IPR014342">
    <property type="entry name" value="Ectoine_EhuC"/>
</dbReference>
<proteinExistence type="inferred from homology"/>
<keyword evidence="5 9" id="KW-0812">Transmembrane</keyword>
<evidence type="ECO:0000256" key="9">
    <source>
        <dbReference type="RuleBase" id="RU363032"/>
    </source>
</evidence>
<dbReference type="InterPro" id="IPR043429">
    <property type="entry name" value="ArtM/GltK/GlnP/TcyL/YhdX-like"/>
</dbReference>
<evidence type="ECO:0000313" key="11">
    <source>
        <dbReference type="EMBL" id="ABR62511.1"/>
    </source>
</evidence>
<evidence type="ECO:0000259" key="10">
    <source>
        <dbReference type="PROSITE" id="PS50928"/>
    </source>
</evidence>
<dbReference type="PANTHER" id="PTHR30614">
    <property type="entry name" value="MEMBRANE COMPONENT OF AMINO ACID ABC TRANSPORTER"/>
    <property type="match status" value="1"/>
</dbReference>
<dbReference type="Pfam" id="PF00528">
    <property type="entry name" value="BPD_transp_1"/>
    <property type="match status" value="1"/>
</dbReference>
<comment type="similarity">
    <text evidence="2">Belongs to the binding-protein-dependent transport system permease family. HisMQ subfamily.</text>
</comment>
<evidence type="ECO:0000256" key="4">
    <source>
        <dbReference type="ARBA" id="ARBA00022475"/>
    </source>
</evidence>
<dbReference type="GO" id="GO:0022857">
    <property type="term" value="F:transmembrane transporter activity"/>
    <property type="evidence" value="ECO:0007669"/>
    <property type="project" value="InterPro"/>
</dbReference>
<dbReference type="InterPro" id="IPR035906">
    <property type="entry name" value="MetI-like_sf"/>
</dbReference>
<dbReference type="GO" id="GO:0043190">
    <property type="term" value="C:ATP-binding cassette (ABC) transporter complex"/>
    <property type="evidence" value="ECO:0007669"/>
    <property type="project" value="InterPro"/>
</dbReference>
<dbReference type="PANTHER" id="PTHR30614:SF0">
    <property type="entry name" value="L-CYSTINE TRANSPORT SYSTEM PERMEASE PROTEIN TCYL"/>
    <property type="match status" value="1"/>
</dbReference>
<geneLocation type="plasmid" evidence="11 12">
    <name>pSMED01</name>
</geneLocation>
<dbReference type="InterPro" id="IPR010065">
    <property type="entry name" value="AA_ABC_transptr_permease_3TM"/>
</dbReference>
<organism evidence="11 12">
    <name type="scientific">Sinorhizobium medicae (strain WSM419)</name>
    <name type="common">Ensifer medicae</name>
    <dbReference type="NCBI Taxonomy" id="366394"/>
    <lineage>
        <taxon>Bacteria</taxon>
        <taxon>Pseudomonadati</taxon>
        <taxon>Pseudomonadota</taxon>
        <taxon>Alphaproteobacteria</taxon>
        <taxon>Hyphomicrobiales</taxon>
        <taxon>Rhizobiaceae</taxon>
        <taxon>Sinorhizobium/Ensifer group</taxon>
        <taxon>Sinorhizobium</taxon>
    </lineage>
</organism>
<dbReference type="PROSITE" id="PS50928">
    <property type="entry name" value="ABC_TM1"/>
    <property type="match status" value="1"/>
</dbReference>
<gene>
    <name evidence="11" type="ordered locus">Smed_3698</name>
</gene>
<comment type="subcellular location">
    <subcellularLocation>
        <location evidence="1">Cell inner membrane</location>
        <topology evidence="1">Multi-pass membrane protein</topology>
    </subcellularLocation>
    <subcellularLocation>
        <location evidence="9">Cell membrane</location>
        <topology evidence="9">Multi-pass membrane protein</topology>
    </subcellularLocation>
</comment>
<dbReference type="Proteomes" id="UP000001108">
    <property type="component" value="Plasmid pSMED01"/>
</dbReference>
<evidence type="ECO:0000256" key="1">
    <source>
        <dbReference type="ARBA" id="ARBA00004429"/>
    </source>
</evidence>
<reference evidence="12" key="1">
    <citation type="submission" date="2007-06" db="EMBL/GenBank/DDBJ databases">
        <title>Complete sequence of Sinorhizobium medicae WSM419 plasmid pSMED01.</title>
        <authorList>
            <consortium name="US DOE Joint Genome Institute"/>
            <person name="Copeland A."/>
            <person name="Lucas S."/>
            <person name="Lapidus A."/>
            <person name="Barry K."/>
            <person name="Glavina del Rio T."/>
            <person name="Dalin E."/>
            <person name="Tice H."/>
            <person name="Pitluck S."/>
            <person name="Chain P."/>
            <person name="Malfatti S."/>
            <person name="Shin M."/>
            <person name="Vergez L."/>
            <person name="Schmutz J."/>
            <person name="Larimer F."/>
            <person name="Land M."/>
            <person name="Hauser L."/>
            <person name="Kyrpides N."/>
            <person name="Mikhailova N."/>
            <person name="Reeve W.G."/>
            <person name="Richardson P."/>
        </authorList>
    </citation>
    <scope>NUCLEOTIDE SEQUENCE [LARGE SCALE GENOMIC DNA]</scope>
    <source>
        <strain evidence="12">WSM419</strain>
        <plasmid evidence="12">Plasmid pSMED01</plasmid>
    </source>
</reference>
<evidence type="ECO:0000256" key="2">
    <source>
        <dbReference type="ARBA" id="ARBA00010072"/>
    </source>
</evidence>
<keyword evidence="3 9" id="KW-0813">Transport</keyword>
<evidence type="ECO:0000256" key="8">
    <source>
        <dbReference type="ARBA" id="ARBA00023136"/>
    </source>
</evidence>
<keyword evidence="7 9" id="KW-1133">Transmembrane helix</keyword>
<keyword evidence="8 9" id="KW-0472">Membrane</keyword>
<dbReference type="OrthoDB" id="9814550at2"/>
<dbReference type="NCBIfam" id="TIGR01726">
    <property type="entry name" value="HEQRo_perm_3TM"/>
    <property type="match status" value="1"/>
</dbReference>
<protein>
    <submittedName>
        <fullName evidence="11">Ectoine/hydroxyectoine ABC transporter permease protein EhuC</fullName>
    </submittedName>
</protein>
<dbReference type="CDD" id="cd06261">
    <property type="entry name" value="TM_PBP2"/>
    <property type="match status" value="1"/>
</dbReference>
<evidence type="ECO:0000256" key="7">
    <source>
        <dbReference type="ARBA" id="ARBA00022989"/>
    </source>
</evidence>
<evidence type="ECO:0000256" key="5">
    <source>
        <dbReference type="ARBA" id="ARBA00022692"/>
    </source>
</evidence>
<feature type="transmembrane region" description="Helical" evidence="9">
    <location>
        <begin position="83"/>
        <end position="104"/>
    </location>
</feature>
<keyword evidence="6" id="KW-0029">Amino-acid transport</keyword>
<feature type="domain" description="ABC transmembrane type-1" evidence="10">
    <location>
        <begin position="35"/>
        <end position="220"/>
    </location>
</feature>
<accession>A6UFT1</accession>
<reference evidence="11 12" key="2">
    <citation type="journal article" date="2010" name="Stand. Genomic Sci.">
        <title>Complete genome sequence of the Medicago microsymbiont Ensifer (Sinorhizobium) medicae strain WSM419.</title>
        <authorList>
            <person name="Reeve W."/>
            <person name="Chain P."/>
            <person name="O'Hara G."/>
            <person name="Ardley J."/>
            <person name="Nandesena K."/>
            <person name="Brau L."/>
            <person name="Tiwari R."/>
            <person name="Malfatti S."/>
            <person name="Kiss H."/>
            <person name="Lapidus A."/>
            <person name="Copeland A."/>
            <person name="Nolan M."/>
            <person name="Land M."/>
            <person name="Hauser L."/>
            <person name="Chang Y.J."/>
            <person name="Ivanova N."/>
            <person name="Mavromatis K."/>
            <person name="Markowitz V."/>
            <person name="Kyrpides N."/>
            <person name="Gollagher M."/>
            <person name="Yates R."/>
            <person name="Dilworth M."/>
            <person name="Howieson J."/>
        </authorList>
    </citation>
    <scope>NUCLEOTIDE SEQUENCE [LARGE SCALE GENOMIC DNA]</scope>
    <source>
        <strain evidence="11 12">WSM419</strain>
        <plasmid evidence="12">Plasmid pSMED01</plasmid>
    </source>
</reference>
<evidence type="ECO:0000313" key="12">
    <source>
        <dbReference type="Proteomes" id="UP000001108"/>
    </source>
</evidence>
<feature type="transmembrane region" description="Helical" evidence="9">
    <location>
        <begin position="202"/>
        <end position="219"/>
    </location>
</feature>
<dbReference type="GO" id="GO:0006865">
    <property type="term" value="P:amino acid transport"/>
    <property type="evidence" value="ECO:0007669"/>
    <property type="project" value="UniProtKB-KW"/>
</dbReference>
<dbReference type="HOGENOM" id="CLU_019602_1_4_5"/>
<dbReference type="AlphaFoldDB" id="A6UFT1"/>
<name>A6UFT1_SINMW</name>